<organism evidence="3 4">
    <name type="scientific">Lederbergia citrea</name>
    <dbReference type="NCBI Taxonomy" id="2833581"/>
    <lineage>
        <taxon>Bacteria</taxon>
        <taxon>Bacillati</taxon>
        <taxon>Bacillota</taxon>
        <taxon>Bacilli</taxon>
        <taxon>Bacillales</taxon>
        <taxon>Bacillaceae</taxon>
        <taxon>Lederbergia</taxon>
    </lineage>
</organism>
<dbReference type="InterPro" id="IPR029057">
    <property type="entry name" value="PRTase-like"/>
</dbReference>
<dbReference type="Pfam" id="PF00156">
    <property type="entry name" value="Pribosyltran"/>
    <property type="match status" value="1"/>
</dbReference>
<dbReference type="InterPro" id="IPR051910">
    <property type="entry name" value="ComF/GntX_DNA_util-trans"/>
</dbReference>
<sequence length="236" mass="26726">MNHCLYCDTFIQSEISWQKLFFPCVEPLLCKACLESLQPITGDTCEKCSRSLDGLSPEYIKGKMCTDCSRWEQDARWKGILEKNISLFIYNDFLKEILARYKFRGDHELAKAFAPQIGSALKSIHYDFLVPIPLSRERLEERGFNQSTSLATSAKLTTSDDLLIRIHSEKQSKKTRQERLAQDQIFQINSSSTSIKGKTILLIDDIYTTGSTLHQAAKTLKNAGAESIKAFTLARG</sequence>
<dbReference type="AlphaFoldDB" id="A0A942UPK2"/>
<dbReference type="SUPFAM" id="SSF53271">
    <property type="entry name" value="PRTase-like"/>
    <property type="match status" value="1"/>
</dbReference>
<dbReference type="Gene3D" id="3.40.50.2020">
    <property type="match status" value="1"/>
</dbReference>
<evidence type="ECO:0000313" key="3">
    <source>
        <dbReference type="EMBL" id="MBS4223202.1"/>
    </source>
</evidence>
<evidence type="ECO:0000313" key="4">
    <source>
        <dbReference type="Proteomes" id="UP000676456"/>
    </source>
</evidence>
<comment type="similarity">
    <text evidence="1">Belongs to the ComF/GntX family.</text>
</comment>
<evidence type="ECO:0000259" key="2">
    <source>
        <dbReference type="Pfam" id="PF00156"/>
    </source>
</evidence>
<dbReference type="CDD" id="cd06223">
    <property type="entry name" value="PRTases_typeI"/>
    <property type="match status" value="1"/>
</dbReference>
<name>A0A942UPK2_9BACI</name>
<comment type="caution">
    <text evidence="3">The sequence shown here is derived from an EMBL/GenBank/DDBJ whole genome shotgun (WGS) entry which is preliminary data.</text>
</comment>
<evidence type="ECO:0000256" key="1">
    <source>
        <dbReference type="ARBA" id="ARBA00008007"/>
    </source>
</evidence>
<dbReference type="EMBL" id="JAGYPN010000002">
    <property type="protein sequence ID" value="MBS4223202.1"/>
    <property type="molecule type" value="Genomic_DNA"/>
</dbReference>
<reference evidence="3 4" key="1">
    <citation type="submission" date="2021-05" db="EMBL/GenBank/DDBJ databases">
        <title>Novel Bacillus species.</title>
        <authorList>
            <person name="Liu G."/>
        </authorList>
    </citation>
    <scope>NUCLEOTIDE SEQUENCE [LARGE SCALE GENOMIC DNA]</scope>
    <source>
        <strain evidence="3 4">FJAT-49682</strain>
    </source>
</reference>
<protein>
    <submittedName>
        <fullName evidence="3">ComF family protein</fullName>
    </submittedName>
</protein>
<gene>
    <name evidence="3" type="ORF">KHA91_10650</name>
</gene>
<accession>A0A942UPK2</accession>
<proteinExistence type="inferred from homology"/>
<dbReference type="PANTHER" id="PTHR47505">
    <property type="entry name" value="DNA UTILIZATION PROTEIN YHGH"/>
    <property type="match status" value="1"/>
</dbReference>
<dbReference type="PANTHER" id="PTHR47505:SF1">
    <property type="entry name" value="DNA UTILIZATION PROTEIN YHGH"/>
    <property type="match status" value="1"/>
</dbReference>
<feature type="domain" description="Phosphoribosyltransferase" evidence="2">
    <location>
        <begin position="169"/>
        <end position="235"/>
    </location>
</feature>
<dbReference type="Proteomes" id="UP000676456">
    <property type="component" value="Unassembled WGS sequence"/>
</dbReference>
<dbReference type="InterPro" id="IPR000836">
    <property type="entry name" value="PRTase_dom"/>
</dbReference>
<keyword evidence="4" id="KW-1185">Reference proteome</keyword>